<dbReference type="InterPro" id="IPR011330">
    <property type="entry name" value="Glyco_hydro/deAcase_b/a-brl"/>
</dbReference>
<dbReference type="PANTHER" id="PTHR34216">
    <property type="match status" value="1"/>
</dbReference>
<organism evidence="4 5">
    <name type="scientific">Halorubrum trueperi</name>
    <dbReference type="NCBI Taxonomy" id="2004704"/>
    <lineage>
        <taxon>Archaea</taxon>
        <taxon>Methanobacteriati</taxon>
        <taxon>Methanobacteriota</taxon>
        <taxon>Stenosarchaea group</taxon>
        <taxon>Halobacteria</taxon>
        <taxon>Halobacteriales</taxon>
        <taxon>Haloferacaceae</taxon>
        <taxon>Halorubrum</taxon>
    </lineage>
</organism>
<accession>A0ABD5ULR1</accession>
<evidence type="ECO:0000256" key="2">
    <source>
        <dbReference type="ARBA" id="ARBA00022729"/>
    </source>
</evidence>
<dbReference type="InterPro" id="IPR051398">
    <property type="entry name" value="Polysacch_Deacetylase"/>
</dbReference>
<dbReference type="Proteomes" id="UP001596333">
    <property type="component" value="Unassembled WGS sequence"/>
</dbReference>
<dbReference type="GO" id="GO:0005576">
    <property type="term" value="C:extracellular region"/>
    <property type="evidence" value="ECO:0007669"/>
    <property type="project" value="UniProtKB-SubCell"/>
</dbReference>
<evidence type="ECO:0000313" key="5">
    <source>
        <dbReference type="Proteomes" id="UP001596333"/>
    </source>
</evidence>
<reference evidence="4 5" key="1">
    <citation type="journal article" date="2019" name="Int. J. Syst. Evol. Microbiol.">
        <title>The Global Catalogue of Microorganisms (GCM) 10K type strain sequencing project: providing services to taxonomists for standard genome sequencing and annotation.</title>
        <authorList>
            <consortium name="The Broad Institute Genomics Platform"/>
            <consortium name="The Broad Institute Genome Sequencing Center for Infectious Disease"/>
            <person name="Wu L."/>
            <person name="Ma J."/>
        </authorList>
    </citation>
    <scope>NUCLEOTIDE SEQUENCE [LARGE SCALE GENOMIC DNA]</scope>
    <source>
        <strain evidence="4 5">Y73</strain>
    </source>
</reference>
<comment type="caution">
    <text evidence="4">The sequence shown here is derived from an EMBL/GenBank/DDBJ whole genome shotgun (WGS) entry which is preliminary data.</text>
</comment>
<dbReference type="Pfam" id="PF01522">
    <property type="entry name" value="Polysacc_deac_1"/>
    <property type="match status" value="1"/>
</dbReference>
<dbReference type="PANTHER" id="PTHR34216:SF3">
    <property type="entry name" value="POLY-BETA-1,6-N-ACETYL-D-GLUCOSAMINE N-DEACETYLASE"/>
    <property type="match status" value="1"/>
</dbReference>
<dbReference type="AlphaFoldDB" id="A0ABD5ULR1"/>
<comment type="subcellular location">
    <subcellularLocation>
        <location evidence="1">Secreted</location>
    </subcellularLocation>
</comment>
<evidence type="ECO:0000259" key="3">
    <source>
        <dbReference type="Pfam" id="PF01522"/>
    </source>
</evidence>
<dbReference type="EMBL" id="JBHSXI010000020">
    <property type="protein sequence ID" value="MFC6890238.1"/>
    <property type="molecule type" value="Genomic_DNA"/>
</dbReference>
<proteinExistence type="predicted"/>
<keyword evidence="5" id="KW-1185">Reference proteome</keyword>
<dbReference type="Gene3D" id="3.20.20.370">
    <property type="entry name" value="Glycoside hydrolase/deacetylase"/>
    <property type="match status" value="1"/>
</dbReference>
<dbReference type="SUPFAM" id="SSF88713">
    <property type="entry name" value="Glycoside hydrolase/deacetylase"/>
    <property type="match status" value="1"/>
</dbReference>
<protein>
    <submittedName>
        <fullName evidence="4">Polysaccharide deacetylase family protein</fullName>
    </submittedName>
</protein>
<evidence type="ECO:0000256" key="1">
    <source>
        <dbReference type="ARBA" id="ARBA00004613"/>
    </source>
</evidence>
<dbReference type="RefSeq" id="WP_379769917.1">
    <property type="nucleotide sequence ID" value="NZ_JBHSXI010000020.1"/>
</dbReference>
<keyword evidence="2" id="KW-0732">Signal</keyword>
<sequence length="278" mass="31353">MNYQILDREAFLNTVRGDRLPREDDLVLTFDDGLADHHEHVLPELADRGLWGLFYVPAGPYLDDVVLDVHRTHALLGAHGGAAISEALTDIVTESMIPEEHREQFESVVYESQDNQTAVERAKRILNYYIDDGVRSDVLDALEVRLFDDPLQPEDIYLSESEIENLVDAGMHVGSHSVTHTVMSKLSPDDQQWELTKSFDFLSDLLGGLPIRSYCHPYGGAHSYTDETITLLENTGCLFGFDVDSRPITASVLQNERHRLPRYDCNEFRYGDATVSLG</sequence>
<gene>
    <name evidence="4" type="ORF">ACFQEY_14645</name>
</gene>
<name>A0ABD5ULR1_9EURY</name>
<evidence type="ECO:0000313" key="4">
    <source>
        <dbReference type="EMBL" id="MFC6890238.1"/>
    </source>
</evidence>
<feature type="domain" description="NodB homology" evidence="3">
    <location>
        <begin position="22"/>
        <end position="236"/>
    </location>
</feature>
<dbReference type="InterPro" id="IPR002509">
    <property type="entry name" value="NODB_dom"/>
</dbReference>